<dbReference type="Gene3D" id="3.10.290.30">
    <property type="entry name" value="MM3350-like"/>
    <property type="match status" value="1"/>
</dbReference>
<dbReference type="Pfam" id="PF07929">
    <property type="entry name" value="PRiA4_ORF3"/>
    <property type="match status" value="1"/>
</dbReference>
<evidence type="ECO:0000259" key="2">
    <source>
        <dbReference type="Pfam" id="PF07929"/>
    </source>
</evidence>
<feature type="compositionally biased region" description="Polar residues" evidence="1">
    <location>
        <begin position="23"/>
        <end position="39"/>
    </location>
</feature>
<dbReference type="OrthoDB" id="245563at2759"/>
<feature type="region of interest" description="Disordered" evidence="1">
    <location>
        <begin position="1"/>
        <end position="39"/>
    </location>
</feature>
<reference evidence="3 4" key="1">
    <citation type="submission" date="2020-01" db="EMBL/GenBank/DDBJ databases">
        <authorList>
            <consortium name="DOE Joint Genome Institute"/>
            <person name="Haridas S."/>
            <person name="Albert R."/>
            <person name="Binder M."/>
            <person name="Bloem J."/>
            <person name="Labutti K."/>
            <person name="Salamov A."/>
            <person name="Andreopoulos B."/>
            <person name="Baker S.E."/>
            <person name="Barry K."/>
            <person name="Bills G."/>
            <person name="Bluhm B.H."/>
            <person name="Cannon C."/>
            <person name="Castanera R."/>
            <person name="Culley D.E."/>
            <person name="Daum C."/>
            <person name="Ezra D."/>
            <person name="Gonzalez J.B."/>
            <person name="Henrissat B."/>
            <person name="Kuo A."/>
            <person name="Liang C."/>
            <person name="Lipzen A."/>
            <person name="Lutzoni F."/>
            <person name="Magnuson J."/>
            <person name="Mondo S."/>
            <person name="Nolan M."/>
            <person name="Ohm R."/>
            <person name="Pangilinan J."/>
            <person name="Park H.-J.H."/>
            <person name="Ramirez L."/>
            <person name="Alfaro M."/>
            <person name="Sun H."/>
            <person name="Tritt A."/>
            <person name="Yoshinaga Y."/>
            <person name="Zwiers L.-H.L."/>
            <person name="Turgeon B.G."/>
            <person name="Goodwin S.B."/>
            <person name="Spatafora J.W."/>
            <person name="Crous P.W."/>
            <person name="Grigoriev I.V."/>
        </authorList>
    </citation>
    <scope>NUCLEOTIDE SEQUENCE [LARGE SCALE GENOMIC DNA]</scope>
    <source>
        <strain evidence="3 4">CBS 611.86</strain>
    </source>
</reference>
<evidence type="ECO:0000313" key="4">
    <source>
        <dbReference type="Proteomes" id="UP000481861"/>
    </source>
</evidence>
<sequence length="253" mass="28628">MPKVVKPKRSSTALAPNEKPVAQSGSGNNDNAEATPSSAASTVDSYLLYVQVRHTEDPPVERSLCVPANFTFRQLAQVLMIAFGWARRHGWSFDLNERPEKPGGFRRKTMLTLMENAEVAKMMRNPERNKVAADYTLRDIYESEQYAGKADIIYEYDQRDSWEHNVILLGKADAALRKAMWIPDDMHAFCYSGQGHPIAEDVGGFDGWQDLKVMFTKRGEWYKSVCANGDKKGLNPYEWDMSDVDARLKVIKA</sequence>
<feature type="domain" description="Plasmid pRiA4b Orf3-like" evidence="2">
    <location>
        <begin position="47"/>
        <end position="216"/>
    </location>
</feature>
<dbReference type="EMBL" id="JAADJZ010000017">
    <property type="protein sequence ID" value="KAF2868979.1"/>
    <property type="molecule type" value="Genomic_DNA"/>
</dbReference>
<accession>A0A7C8M5I9</accession>
<evidence type="ECO:0000313" key="3">
    <source>
        <dbReference type="EMBL" id="KAF2868979.1"/>
    </source>
</evidence>
<dbReference type="AlphaFoldDB" id="A0A7C8M5I9"/>
<proteinExistence type="predicted"/>
<dbReference type="SUPFAM" id="SSF159941">
    <property type="entry name" value="MM3350-like"/>
    <property type="match status" value="1"/>
</dbReference>
<dbReference type="InterPro" id="IPR024047">
    <property type="entry name" value="MM3350-like_sf"/>
</dbReference>
<keyword evidence="4" id="KW-1185">Reference proteome</keyword>
<organism evidence="3 4">
    <name type="scientific">Massariosphaeria phaeospora</name>
    <dbReference type="NCBI Taxonomy" id="100035"/>
    <lineage>
        <taxon>Eukaryota</taxon>
        <taxon>Fungi</taxon>
        <taxon>Dikarya</taxon>
        <taxon>Ascomycota</taxon>
        <taxon>Pezizomycotina</taxon>
        <taxon>Dothideomycetes</taxon>
        <taxon>Pleosporomycetidae</taxon>
        <taxon>Pleosporales</taxon>
        <taxon>Pleosporales incertae sedis</taxon>
        <taxon>Massariosphaeria</taxon>
    </lineage>
</organism>
<name>A0A7C8M5I9_9PLEO</name>
<protein>
    <submittedName>
        <fullName evidence="3">MM3350-like domain-containing protein</fullName>
    </submittedName>
</protein>
<gene>
    <name evidence="3" type="ORF">BDV95DRAFT_596658</name>
</gene>
<dbReference type="PANTHER" id="PTHR41878:SF1">
    <property type="entry name" value="TNPR PROTEIN"/>
    <property type="match status" value="1"/>
</dbReference>
<dbReference type="PANTHER" id="PTHR41878">
    <property type="entry name" value="LEXA REPRESSOR-RELATED"/>
    <property type="match status" value="1"/>
</dbReference>
<evidence type="ECO:0000256" key="1">
    <source>
        <dbReference type="SAM" id="MobiDB-lite"/>
    </source>
</evidence>
<comment type="caution">
    <text evidence="3">The sequence shown here is derived from an EMBL/GenBank/DDBJ whole genome shotgun (WGS) entry which is preliminary data.</text>
</comment>
<dbReference type="Proteomes" id="UP000481861">
    <property type="component" value="Unassembled WGS sequence"/>
</dbReference>
<dbReference type="InterPro" id="IPR012912">
    <property type="entry name" value="Plasmid_pRiA4b_Orf3-like"/>
</dbReference>